<evidence type="ECO:0000313" key="1">
    <source>
        <dbReference type="EMBL" id="EFG84723.1"/>
    </source>
</evidence>
<reference evidence="1 2" key="1">
    <citation type="journal article" date="2010" name="J. Bacteriol.">
        <title>Genome sequence of a cellulose-producing bacterium, Gluconacetobacter hansenii ATCC 23769.</title>
        <authorList>
            <person name="Iyer P.R."/>
            <person name="Geib S.M."/>
            <person name="Catchmark J."/>
            <person name="Kao T.H."/>
            <person name="Tien M."/>
        </authorList>
    </citation>
    <scope>NUCLEOTIDE SEQUENCE [LARGE SCALE GENOMIC DNA]</scope>
    <source>
        <strain evidence="1 2">ATCC 23769</strain>
    </source>
</reference>
<proteinExistence type="predicted"/>
<dbReference type="HOGENOM" id="CLU_2523210_0_0_5"/>
<organism evidence="1 2">
    <name type="scientific">Novacetimonas hansenii ATCC 23769</name>
    <dbReference type="NCBI Taxonomy" id="714995"/>
    <lineage>
        <taxon>Bacteria</taxon>
        <taxon>Pseudomonadati</taxon>
        <taxon>Pseudomonadota</taxon>
        <taxon>Alphaproteobacteria</taxon>
        <taxon>Acetobacterales</taxon>
        <taxon>Acetobacteraceae</taxon>
        <taxon>Novacetimonas</taxon>
    </lineage>
</organism>
<name>D5QE20_NOVHA</name>
<sequence>MSSKELFGWKLNADTPISGFDSADLKTYLVWPRSALTNYERKNFGTGEKNAIANLWIGIDAARKLCIAIRQCSKKLDASDGVRV</sequence>
<protein>
    <submittedName>
        <fullName evidence="1">Uncharacterized protein</fullName>
    </submittedName>
</protein>
<dbReference type="AlphaFoldDB" id="D5QE20"/>
<accession>D5QE20</accession>
<dbReference type="EMBL" id="ADTV01000024">
    <property type="protein sequence ID" value="EFG84723.1"/>
    <property type="molecule type" value="Genomic_DNA"/>
</dbReference>
<evidence type="ECO:0000313" key="2">
    <source>
        <dbReference type="Proteomes" id="UP000006468"/>
    </source>
</evidence>
<gene>
    <name evidence="1" type="ORF">GXY_06915</name>
</gene>
<dbReference type="Proteomes" id="UP000006468">
    <property type="component" value="Chromosome"/>
</dbReference>
<comment type="caution">
    <text evidence="1">The sequence shown here is derived from an EMBL/GenBank/DDBJ whole genome shotgun (WGS) entry which is preliminary data.</text>
</comment>